<gene>
    <name evidence="2" type="ORF">FD02_GL000930</name>
</gene>
<comment type="caution">
    <text evidence="2">The sequence shown here is derived from an EMBL/GenBank/DDBJ whole genome shotgun (WGS) entry which is preliminary data.</text>
</comment>
<comment type="similarity">
    <text evidence="1">Belongs to the protein-tyrosine phosphatase family.</text>
</comment>
<organism evidence="2 3">
    <name type="scientific">Lacticaseibacillus nasuensis JCM 17158</name>
    <dbReference type="NCBI Taxonomy" id="1291734"/>
    <lineage>
        <taxon>Bacteria</taxon>
        <taxon>Bacillati</taxon>
        <taxon>Bacillota</taxon>
        <taxon>Bacilli</taxon>
        <taxon>Lactobacillales</taxon>
        <taxon>Lactobacillaceae</taxon>
        <taxon>Lacticaseibacillus</taxon>
    </lineage>
</organism>
<dbReference type="Proteomes" id="UP000051804">
    <property type="component" value="Unassembled WGS sequence"/>
</dbReference>
<dbReference type="PANTHER" id="PTHR31126">
    <property type="entry name" value="TYROSINE-PROTEIN PHOSPHATASE"/>
    <property type="match status" value="1"/>
</dbReference>
<dbReference type="OrthoDB" id="1188001at2"/>
<dbReference type="SUPFAM" id="SSF52799">
    <property type="entry name" value="(Phosphotyrosine protein) phosphatases II"/>
    <property type="match status" value="1"/>
</dbReference>
<dbReference type="RefSeq" id="WP_056949903.1">
    <property type="nucleotide sequence ID" value="NZ_AZDJ01000001.1"/>
</dbReference>
<keyword evidence="3" id="KW-1185">Reference proteome</keyword>
<dbReference type="InterPro" id="IPR016130">
    <property type="entry name" value="Tyr_Pase_AS"/>
</dbReference>
<evidence type="ECO:0000313" key="3">
    <source>
        <dbReference type="Proteomes" id="UP000051804"/>
    </source>
</evidence>
<sequence>MPELLDIHHGFNFRDLGGYRTTAGAIVAPKRLVRASKLADLSPRDETYLRDYGVVAAVDFRSPAERRAAPDRIPHGVAYHEEPVFAYDETAVSDWAAQQRAFAQAADAGFRNMVHTYADMITNPQSQAAYRQLFDLLLDTTSGAVLFHCSAGKDRTGMGAVFILAALGVPEATIRQDYLLTNRYVTAAAAAVVAQAKAGGANANTQASLHDLWVARGAYLDSALATVSAHYGSLAHYLSAVLDLTDAQVARLRQLYLLPAAD</sequence>
<dbReference type="STRING" id="1291734.FD02_GL000930"/>
<name>A0A0R1K4Y0_9LACO</name>
<dbReference type="PATRIC" id="fig|1291734.4.peg.957"/>
<evidence type="ECO:0000256" key="1">
    <source>
        <dbReference type="ARBA" id="ARBA00009580"/>
    </source>
</evidence>
<dbReference type="Gene3D" id="3.90.190.10">
    <property type="entry name" value="Protein tyrosine phosphatase superfamily"/>
    <property type="match status" value="1"/>
</dbReference>
<dbReference type="EMBL" id="AZDJ01000001">
    <property type="protein sequence ID" value="KRK74327.1"/>
    <property type="molecule type" value="Genomic_DNA"/>
</dbReference>
<reference evidence="2 3" key="1">
    <citation type="journal article" date="2015" name="Genome Announc.">
        <title>Expanding the biotechnology potential of lactobacilli through comparative genomics of 213 strains and associated genera.</title>
        <authorList>
            <person name="Sun Z."/>
            <person name="Harris H.M."/>
            <person name="McCann A."/>
            <person name="Guo C."/>
            <person name="Argimon S."/>
            <person name="Zhang W."/>
            <person name="Yang X."/>
            <person name="Jeffery I.B."/>
            <person name="Cooney J.C."/>
            <person name="Kagawa T.F."/>
            <person name="Liu W."/>
            <person name="Song Y."/>
            <person name="Salvetti E."/>
            <person name="Wrobel A."/>
            <person name="Rasinkangas P."/>
            <person name="Parkhill J."/>
            <person name="Rea M.C."/>
            <person name="O'Sullivan O."/>
            <person name="Ritari J."/>
            <person name="Douillard F.P."/>
            <person name="Paul Ross R."/>
            <person name="Yang R."/>
            <person name="Briner A.E."/>
            <person name="Felis G.E."/>
            <person name="de Vos W.M."/>
            <person name="Barrangou R."/>
            <person name="Klaenhammer T.R."/>
            <person name="Caufield P.W."/>
            <person name="Cui Y."/>
            <person name="Zhang H."/>
            <person name="O'Toole P.W."/>
        </authorList>
    </citation>
    <scope>NUCLEOTIDE SEQUENCE [LARGE SCALE GENOMIC DNA]</scope>
    <source>
        <strain evidence="2 3">JCM 17158</strain>
    </source>
</reference>
<protein>
    <submittedName>
        <fullName evidence="2">Protein-tyrosine phosphatase</fullName>
    </submittedName>
</protein>
<dbReference type="InterPro" id="IPR029021">
    <property type="entry name" value="Prot-tyrosine_phosphatase-like"/>
</dbReference>
<accession>A0A0R1K4Y0</accession>
<dbReference type="GO" id="GO:0004721">
    <property type="term" value="F:phosphoprotein phosphatase activity"/>
    <property type="evidence" value="ECO:0007669"/>
    <property type="project" value="InterPro"/>
</dbReference>
<dbReference type="InterPro" id="IPR026893">
    <property type="entry name" value="Tyr/Ser_Pase_IphP-type"/>
</dbReference>
<dbReference type="PROSITE" id="PS00383">
    <property type="entry name" value="TYR_PHOSPHATASE_1"/>
    <property type="match status" value="1"/>
</dbReference>
<proteinExistence type="inferred from homology"/>
<evidence type="ECO:0000313" key="2">
    <source>
        <dbReference type="EMBL" id="KRK74327.1"/>
    </source>
</evidence>
<dbReference type="AlphaFoldDB" id="A0A0R1K4Y0"/>
<dbReference type="PANTHER" id="PTHR31126:SF1">
    <property type="entry name" value="TYROSINE SPECIFIC PROTEIN PHOSPHATASES DOMAIN-CONTAINING PROTEIN"/>
    <property type="match status" value="1"/>
</dbReference>
<dbReference type="Pfam" id="PF13350">
    <property type="entry name" value="Y_phosphatase3"/>
    <property type="match status" value="1"/>
</dbReference>